<name>A0A073J586_9RHOB</name>
<dbReference type="InterPro" id="IPR051470">
    <property type="entry name" value="Thiol:disulfide_interchange"/>
</dbReference>
<keyword evidence="4" id="KW-1185">Reference proteome</keyword>
<dbReference type="Proteomes" id="UP000027746">
    <property type="component" value="Unassembled WGS sequence"/>
</dbReference>
<organism evidence="3 4">
    <name type="scientific">Pseudosulfitobacter pseudonitzschiae</name>
    <dbReference type="NCBI Taxonomy" id="1402135"/>
    <lineage>
        <taxon>Bacteria</taxon>
        <taxon>Pseudomonadati</taxon>
        <taxon>Pseudomonadota</taxon>
        <taxon>Alphaproteobacteria</taxon>
        <taxon>Rhodobacterales</taxon>
        <taxon>Roseobacteraceae</taxon>
        <taxon>Pseudosulfitobacter</taxon>
    </lineage>
</organism>
<dbReference type="InterPro" id="IPR041205">
    <property type="entry name" value="ScsC_N"/>
</dbReference>
<dbReference type="PANTHER" id="PTHR35272">
    <property type="entry name" value="THIOL:DISULFIDE INTERCHANGE PROTEIN DSBC-RELATED"/>
    <property type="match status" value="1"/>
</dbReference>
<sequence length="249" mass="27297">MTINRLLAAAAATVTLAMPAAAFDISAMSDSERQDFGEQVRAYLLENPQVIMEAVNLLEQQQAAAQEQADLTMVSDNADAIFDDGYSFVGGNPDGDITLVEFLDYKCGYCKRAHGEVAKLLETDGNIRLIVKEFPILGEQSLLASRFAISTLINEGPEAYHALNDALMTMNGDLSEEVMSRLASTLGFDADKIVAGMDADEVTQRIADTRALAQRLQITGTPTFVMHDEMLRGYLPYDQMMQLVEEKRG</sequence>
<dbReference type="PROSITE" id="PS51352">
    <property type="entry name" value="THIOREDOXIN_2"/>
    <property type="match status" value="1"/>
</dbReference>
<accession>A0A073J586</accession>
<dbReference type="InterPro" id="IPR036249">
    <property type="entry name" value="Thioredoxin-like_sf"/>
</dbReference>
<dbReference type="OrthoDB" id="9780147at2"/>
<feature type="domain" description="Thioredoxin" evidence="2">
    <location>
        <begin position="57"/>
        <end position="249"/>
    </location>
</feature>
<dbReference type="GO" id="GO:0016491">
    <property type="term" value="F:oxidoreductase activity"/>
    <property type="evidence" value="ECO:0007669"/>
    <property type="project" value="InterPro"/>
</dbReference>
<dbReference type="InterPro" id="IPR013766">
    <property type="entry name" value="Thioredoxin_domain"/>
</dbReference>
<gene>
    <name evidence="3" type="ORF">SUH3_02035</name>
</gene>
<feature type="chain" id="PRO_5001692128" evidence="1">
    <location>
        <begin position="23"/>
        <end position="249"/>
    </location>
</feature>
<dbReference type="CDD" id="cd03023">
    <property type="entry name" value="DsbA_Com1_like"/>
    <property type="match status" value="1"/>
</dbReference>
<evidence type="ECO:0000313" key="4">
    <source>
        <dbReference type="Proteomes" id="UP000027746"/>
    </source>
</evidence>
<dbReference type="SUPFAM" id="SSF52833">
    <property type="entry name" value="Thioredoxin-like"/>
    <property type="match status" value="1"/>
</dbReference>
<protein>
    <submittedName>
        <fullName evidence="3">DSBA oxidoreductase</fullName>
    </submittedName>
</protein>
<keyword evidence="1" id="KW-0732">Signal</keyword>
<evidence type="ECO:0000259" key="2">
    <source>
        <dbReference type="PROSITE" id="PS51352"/>
    </source>
</evidence>
<comment type="caution">
    <text evidence="3">The sequence shown here is derived from an EMBL/GenBank/DDBJ whole genome shotgun (WGS) entry which is preliminary data.</text>
</comment>
<dbReference type="RefSeq" id="WP_037920887.1">
    <property type="nucleotide sequence ID" value="NZ_CP054599.1"/>
</dbReference>
<evidence type="ECO:0000313" key="3">
    <source>
        <dbReference type="EMBL" id="KEJ97788.1"/>
    </source>
</evidence>
<dbReference type="PANTHER" id="PTHR35272:SF3">
    <property type="entry name" value="THIOL:DISULFIDE INTERCHANGE PROTEIN DSBC"/>
    <property type="match status" value="1"/>
</dbReference>
<dbReference type="EMBL" id="JAMD01000001">
    <property type="protein sequence ID" value="KEJ97788.1"/>
    <property type="molecule type" value="Genomic_DNA"/>
</dbReference>
<reference evidence="3 4" key="1">
    <citation type="submission" date="2014-01" db="EMBL/GenBank/DDBJ databases">
        <title>Sulfitobacter sp. H3 (MCCC 1A00686) Genome Sequencing.</title>
        <authorList>
            <person name="Lai Q."/>
            <person name="Hong Z."/>
        </authorList>
    </citation>
    <scope>NUCLEOTIDE SEQUENCE [LARGE SCALE GENOMIC DNA]</scope>
    <source>
        <strain evidence="3 4">H3</strain>
    </source>
</reference>
<evidence type="ECO:0000256" key="1">
    <source>
        <dbReference type="SAM" id="SignalP"/>
    </source>
</evidence>
<dbReference type="InterPro" id="IPR001853">
    <property type="entry name" value="DSBA-like_thioredoxin_dom"/>
</dbReference>
<proteinExistence type="predicted"/>
<dbReference type="Pfam" id="PF01323">
    <property type="entry name" value="DSBA"/>
    <property type="match status" value="1"/>
</dbReference>
<feature type="signal peptide" evidence="1">
    <location>
        <begin position="1"/>
        <end position="22"/>
    </location>
</feature>
<dbReference type="GeneID" id="68870330"/>
<dbReference type="AlphaFoldDB" id="A0A073J586"/>
<dbReference type="Gene3D" id="3.40.30.10">
    <property type="entry name" value="Glutaredoxin"/>
    <property type="match status" value="1"/>
</dbReference>
<dbReference type="Pfam" id="PF18312">
    <property type="entry name" value="ScsC_N"/>
    <property type="match status" value="1"/>
</dbReference>